<name>A0ABD3WIF7_SINWO</name>
<accession>A0ABD3WIF7</accession>
<dbReference type="AlphaFoldDB" id="A0ABD3WIF7"/>
<protein>
    <submittedName>
        <fullName evidence="1">Uncharacterized protein</fullName>
    </submittedName>
</protein>
<keyword evidence="2" id="KW-1185">Reference proteome</keyword>
<gene>
    <name evidence="1" type="ORF">ACJMK2_036829</name>
</gene>
<feature type="non-terminal residue" evidence="1">
    <location>
        <position position="103"/>
    </location>
</feature>
<sequence>HGTVQPVFIDLAIPDTLICYENIECWLPVTVTGDVSQKPTVQFGHIDPTLSPGIPTLDDGSNIGVYRGNVPFIPSSLGLYRLCIQTADPINQVNVDEICCNVT</sequence>
<evidence type="ECO:0000313" key="2">
    <source>
        <dbReference type="Proteomes" id="UP001634394"/>
    </source>
</evidence>
<dbReference type="Proteomes" id="UP001634394">
    <property type="component" value="Unassembled WGS sequence"/>
</dbReference>
<proteinExistence type="predicted"/>
<comment type="caution">
    <text evidence="1">The sequence shown here is derived from an EMBL/GenBank/DDBJ whole genome shotgun (WGS) entry which is preliminary data.</text>
</comment>
<feature type="non-terminal residue" evidence="1">
    <location>
        <position position="1"/>
    </location>
</feature>
<evidence type="ECO:0000313" key="1">
    <source>
        <dbReference type="EMBL" id="KAL3873740.1"/>
    </source>
</evidence>
<reference evidence="1 2" key="1">
    <citation type="submission" date="2024-11" db="EMBL/GenBank/DDBJ databases">
        <title>Chromosome-level genome assembly of the freshwater bivalve Anodonta woodiana.</title>
        <authorList>
            <person name="Chen X."/>
        </authorList>
    </citation>
    <scope>NUCLEOTIDE SEQUENCE [LARGE SCALE GENOMIC DNA]</scope>
    <source>
        <strain evidence="1">MN2024</strain>
        <tissue evidence="1">Gills</tissue>
    </source>
</reference>
<dbReference type="EMBL" id="JBJQND010000006">
    <property type="protein sequence ID" value="KAL3873740.1"/>
    <property type="molecule type" value="Genomic_DNA"/>
</dbReference>
<organism evidence="1 2">
    <name type="scientific">Sinanodonta woodiana</name>
    <name type="common">Chinese pond mussel</name>
    <name type="synonym">Anodonta woodiana</name>
    <dbReference type="NCBI Taxonomy" id="1069815"/>
    <lineage>
        <taxon>Eukaryota</taxon>
        <taxon>Metazoa</taxon>
        <taxon>Spiralia</taxon>
        <taxon>Lophotrochozoa</taxon>
        <taxon>Mollusca</taxon>
        <taxon>Bivalvia</taxon>
        <taxon>Autobranchia</taxon>
        <taxon>Heteroconchia</taxon>
        <taxon>Palaeoheterodonta</taxon>
        <taxon>Unionida</taxon>
        <taxon>Unionoidea</taxon>
        <taxon>Unionidae</taxon>
        <taxon>Unioninae</taxon>
        <taxon>Sinanodonta</taxon>
    </lineage>
</organism>